<dbReference type="AlphaFoldDB" id="A0A5N6JV56"/>
<reference evidence="1 2" key="1">
    <citation type="submission" date="2019-06" db="EMBL/GenBank/DDBJ databases">
        <title>Genome Sequence of the Brown Rot Fungal Pathogen Monilinia laxa.</title>
        <authorList>
            <person name="De Miccolis Angelini R.M."/>
            <person name="Landi L."/>
            <person name="Abate D."/>
            <person name="Pollastro S."/>
            <person name="Romanazzi G."/>
            <person name="Faretra F."/>
        </authorList>
    </citation>
    <scope>NUCLEOTIDE SEQUENCE [LARGE SCALE GENOMIC DNA]</scope>
    <source>
        <strain evidence="1 2">Mlax316</strain>
    </source>
</reference>
<evidence type="ECO:0000313" key="2">
    <source>
        <dbReference type="Proteomes" id="UP000326757"/>
    </source>
</evidence>
<dbReference type="Proteomes" id="UP000326757">
    <property type="component" value="Unassembled WGS sequence"/>
</dbReference>
<dbReference type="OrthoDB" id="3563612at2759"/>
<dbReference type="EMBL" id="VIGI01000014">
    <property type="protein sequence ID" value="KAB8291830.1"/>
    <property type="molecule type" value="Genomic_DNA"/>
</dbReference>
<name>A0A5N6JV56_MONLA</name>
<sequence>MEQKVFERGEIKQQFSDVPSSRIIDLDGDGIYQRLAGYRALTLIKCEAQKPQKAIKQNFISLEGKYLTQSQLCKATKRSIKDEPNELDYFPSSMAYTAQGSQSKRRRIHRDPEEPCTTNNARIKQELININAIAENACIRIRRLR</sequence>
<gene>
    <name evidence="1" type="ORF">EYC80_006613</name>
</gene>
<accession>A0A5N6JV56</accession>
<comment type="caution">
    <text evidence="1">The sequence shown here is derived from an EMBL/GenBank/DDBJ whole genome shotgun (WGS) entry which is preliminary data.</text>
</comment>
<proteinExistence type="predicted"/>
<protein>
    <submittedName>
        <fullName evidence="1">Uncharacterized protein</fullName>
    </submittedName>
</protein>
<keyword evidence="2" id="KW-1185">Reference proteome</keyword>
<evidence type="ECO:0000313" key="1">
    <source>
        <dbReference type="EMBL" id="KAB8291830.1"/>
    </source>
</evidence>
<organism evidence="1 2">
    <name type="scientific">Monilinia laxa</name>
    <name type="common">Brown rot fungus</name>
    <name type="synonym">Sclerotinia laxa</name>
    <dbReference type="NCBI Taxonomy" id="61186"/>
    <lineage>
        <taxon>Eukaryota</taxon>
        <taxon>Fungi</taxon>
        <taxon>Dikarya</taxon>
        <taxon>Ascomycota</taxon>
        <taxon>Pezizomycotina</taxon>
        <taxon>Leotiomycetes</taxon>
        <taxon>Helotiales</taxon>
        <taxon>Sclerotiniaceae</taxon>
        <taxon>Monilinia</taxon>
    </lineage>
</organism>